<evidence type="ECO:0000256" key="2">
    <source>
        <dbReference type="ARBA" id="ARBA00022679"/>
    </source>
</evidence>
<comment type="subcellular location">
    <subcellularLocation>
        <location evidence="1">Membrane</location>
        <topology evidence="1">Multi-pass membrane protein</topology>
    </subcellularLocation>
</comment>
<dbReference type="InterPro" id="IPR000462">
    <property type="entry name" value="CDP-OH_P_trans"/>
</dbReference>
<feature type="compositionally biased region" description="Low complexity" evidence="9">
    <location>
        <begin position="10"/>
        <end position="26"/>
    </location>
</feature>
<keyword evidence="3 10" id="KW-0812">Transmembrane</keyword>
<dbReference type="GO" id="GO:0005794">
    <property type="term" value="C:Golgi apparatus"/>
    <property type="evidence" value="ECO:0007669"/>
    <property type="project" value="TreeGrafter"/>
</dbReference>
<protein>
    <submittedName>
        <fullName evidence="11">Cdp-diacylglycerol-inositol 3-phosphatidyltransferase</fullName>
    </submittedName>
</protein>
<feature type="non-terminal residue" evidence="11">
    <location>
        <position position="323"/>
    </location>
</feature>
<keyword evidence="7" id="KW-1208">Phospholipid metabolism</keyword>
<evidence type="ECO:0000256" key="7">
    <source>
        <dbReference type="ARBA" id="ARBA00023264"/>
    </source>
</evidence>
<keyword evidence="12" id="KW-1185">Reference proteome</keyword>
<reference evidence="11 12" key="1">
    <citation type="submission" date="2023-01" db="EMBL/GenBank/DDBJ databases">
        <title>Analysis of 21 Apiospora genomes using comparative genomics revels a genus with tremendous synthesis potential of carbohydrate active enzymes and secondary metabolites.</title>
        <authorList>
            <person name="Sorensen T."/>
        </authorList>
    </citation>
    <scope>NUCLEOTIDE SEQUENCE [LARGE SCALE GENOMIC DNA]</scope>
    <source>
        <strain evidence="11 12">CBS 117206</strain>
    </source>
</reference>
<feature type="region of interest" description="Disordered" evidence="9">
    <location>
        <begin position="10"/>
        <end position="47"/>
    </location>
</feature>
<evidence type="ECO:0000256" key="6">
    <source>
        <dbReference type="ARBA" id="ARBA00023136"/>
    </source>
</evidence>
<evidence type="ECO:0000256" key="1">
    <source>
        <dbReference type="ARBA" id="ARBA00004141"/>
    </source>
</evidence>
<feature type="compositionally biased region" description="Polar residues" evidence="9">
    <location>
        <begin position="27"/>
        <end position="47"/>
    </location>
</feature>
<dbReference type="Gene3D" id="1.20.120.1760">
    <property type="match status" value="1"/>
</dbReference>
<dbReference type="PROSITE" id="PS00379">
    <property type="entry name" value="CDP_ALCOHOL_P_TRANSF"/>
    <property type="match status" value="1"/>
</dbReference>
<evidence type="ECO:0000256" key="5">
    <source>
        <dbReference type="ARBA" id="ARBA00023098"/>
    </source>
</evidence>
<gene>
    <name evidence="11" type="ORF">PG999_002356</name>
</gene>
<evidence type="ECO:0000256" key="9">
    <source>
        <dbReference type="SAM" id="MobiDB-lite"/>
    </source>
</evidence>
<keyword evidence="5" id="KW-0443">Lipid metabolism</keyword>
<keyword evidence="6 10" id="KW-0472">Membrane</keyword>
<name>A0AAW0R858_9PEZI</name>
<dbReference type="AlphaFoldDB" id="A0AAW0R858"/>
<evidence type="ECO:0000256" key="10">
    <source>
        <dbReference type="SAM" id="Phobius"/>
    </source>
</evidence>
<keyword evidence="4 10" id="KW-1133">Transmembrane helix</keyword>
<organism evidence="11 12">
    <name type="scientific">Apiospora kogelbergensis</name>
    <dbReference type="NCBI Taxonomy" id="1337665"/>
    <lineage>
        <taxon>Eukaryota</taxon>
        <taxon>Fungi</taxon>
        <taxon>Dikarya</taxon>
        <taxon>Ascomycota</taxon>
        <taxon>Pezizomycotina</taxon>
        <taxon>Sordariomycetes</taxon>
        <taxon>Xylariomycetidae</taxon>
        <taxon>Amphisphaeriales</taxon>
        <taxon>Apiosporaceae</taxon>
        <taxon>Apiospora</taxon>
    </lineage>
</organism>
<evidence type="ECO:0000313" key="11">
    <source>
        <dbReference type="EMBL" id="KAK8129976.1"/>
    </source>
</evidence>
<feature type="transmembrane region" description="Helical" evidence="10">
    <location>
        <begin position="193"/>
        <end position="212"/>
    </location>
</feature>
<evidence type="ECO:0000313" key="12">
    <source>
        <dbReference type="Proteomes" id="UP001392437"/>
    </source>
</evidence>
<dbReference type="FunFam" id="1.20.120.1760:FF:000011">
    <property type="entry name" value="Cdp-diacylglycerol-inositol 3-phosphatidyltransferase pis"/>
    <property type="match status" value="1"/>
</dbReference>
<evidence type="ECO:0000256" key="4">
    <source>
        <dbReference type="ARBA" id="ARBA00022989"/>
    </source>
</evidence>
<comment type="caution">
    <text evidence="11">The sequence shown here is derived from an EMBL/GenBank/DDBJ whole genome shotgun (WGS) entry which is preliminary data.</text>
</comment>
<feature type="transmembrane region" description="Helical" evidence="10">
    <location>
        <begin position="270"/>
        <end position="289"/>
    </location>
</feature>
<evidence type="ECO:0000256" key="3">
    <source>
        <dbReference type="ARBA" id="ARBA00022692"/>
    </source>
</evidence>
<keyword evidence="2 8" id="KW-0808">Transferase</keyword>
<comment type="similarity">
    <text evidence="8">Belongs to the CDP-alcohol phosphatidyltransferase class-I family.</text>
</comment>
<dbReference type="GO" id="GO:0006661">
    <property type="term" value="P:phosphatidylinositol biosynthetic process"/>
    <property type="evidence" value="ECO:0007669"/>
    <property type="project" value="TreeGrafter"/>
</dbReference>
<dbReference type="InterPro" id="IPR043130">
    <property type="entry name" value="CDP-OH_PTrfase_TM_dom"/>
</dbReference>
<dbReference type="EMBL" id="JAQQWP010000002">
    <property type="protein sequence ID" value="KAK8129976.1"/>
    <property type="molecule type" value="Genomic_DNA"/>
</dbReference>
<accession>A0AAW0R858</accession>
<dbReference type="GO" id="GO:0003881">
    <property type="term" value="F:CDP-diacylglycerol-inositol 3-phosphatidyltransferase activity"/>
    <property type="evidence" value="ECO:0007669"/>
    <property type="project" value="TreeGrafter"/>
</dbReference>
<dbReference type="InterPro" id="IPR048254">
    <property type="entry name" value="CDP_ALCOHOL_P_TRANSF_CS"/>
</dbReference>
<dbReference type="PANTHER" id="PTHR15362">
    <property type="entry name" value="PHOSPHATIDYLINOSITOL SYNTHASE"/>
    <property type="match status" value="1"/>
</dbReference>
<proteinExistence type="inferred from homology"/>
<evidence type="ECO:0000256" key="8">
    <source>
        <dbReference type="RuleBase" id="RU003750"/>
    </source>
</evidence>
<dbReference type="GO" id="GO:0016020">
    <property type="term" value="C:membrane"/>
    <property type="evidence" value="ECO:0007669"/>
    <property type="project" value="UniProtKB-SubCell"/>
</dbReference>
<sequence length="323" mass="35701">MSVRQTRRQAALAAANDNDGDGAVAATSANDEVQSPMNGSGNGQVRKNATAEHPHENIFLFWPNIIGYSRIVLALASLYYMPLHPRTCSFLYSVSCLLDALDGYAARYFEQSTRFGAVLDMVTDRCTTSCLLVFLASAFPRWSLIFQGLISLDLASHYMHMYATLAMGGSETSHKAVDKSRSWLLNLYYTNKIVLFLACTFNELFFIALYLLSFSSPLLSPQLLEHVGEHKASAIQHGAEVNSSVLKQLFTNPYSAGALELARANKMDSFWPWVIAGVSFPIMAIKQFLNIVQLVKASRWLAEGDVEARRAAGLPRSKAVKKN</sequence>
<dbReference type="Pfam" id="PF01066">
    <property type="entry name" value="CDP-OH_P_transf"/>
    <property type="match status" value="1"/>
</dbReference>
<dbReference type="Proteomes" id="UP001392437">
    <property type="component" value="Unassembled WGS sequence"/>
</dbReference>
<dbReference type="PANTHER" id="PTHR15362:SF4">
    <property type="entry name" value="CDP-DIACYLGLYCEROL--INOSITOL 3-PHOSPHATIDYLTRANSFERASE"/>
    <property type="match status" value="1"/>
</dbReference>